<organism evidence="3 4">
    <name type="scientific">Alkalihalophilus lindianensis</name>
    <dbReference type="NCBI Taxonomy" id="1630542"/>
    <lineage>
        <taxon>Bacteria</taxon>
        <taxon>Bacillati</taxon>
        <taxon>Bacillota</taxon>
        <taxon>Bacilli</taxon>
        <taxon>Bacillales</taxon>
        <taxon>Bacillaceae</taxon>
        <taxon>Alkalihalophilus</taxon>
    </lineage>
</organism>
<dbReference type="EMBL" id="JAWJBA010000006">
    <property type="protein sequence ID" value="MDV2686099.1"/>
    <property type="molecule type" value="Genomic_DNA"/>
</dbReference>
<gene>
    <name evidence="3" type="ORF">RYX56_17155</name>
</gene>
<comment type="caution">
    <text evidence="3">The sequence shown here is derived from an EMBL/GenBank/DDBJ whole genome shotgun (WGS) entry which is preliminary data.</text>
</comment>
<keyword evidence="4" id="KW-1185">Reference proteome</keyword>
<accession>A0ABU3XFD9</accession>
<name>A0ABU3XFD9_9BACI</name>
<feature type="signal peptide" evidence="2">
    <location>
        <begin position="1"/>
        <end position="19"/>
    </location>
</feature>
<feature type="chain" id="PRO_5047140635" evidence="2">
    <location>
        <begin position="20"/>
        <end position="123"/>
    </location>
</feature>
<sequence length="123" mass="14040">MKKMIVLLCMLGMVLVSCSNEEGSDEPELNQETTNVEKAASDESEETNESSLMEYIEYDIVAEHIDLDTYSPRIETDNHGSRVILYIDDQGSEQYKSVYIKEISRLEIIEFNENGMIFEGTVN</sequence>
<evidence type="ECO:0000313" key="4">
    <source>
        <dbReference type="Proteomes" id="UP001287282"/>
    </source>
</evidence>
<protein>
    <submittedName>
        <fullName evidence="3">Uncharacterized protein</fullName>
    </submittedName>
</protein>
<evidence type="ECO:0000313" key="3">
    <source>
        <dbReference type="EMBL" id="MDV2686099.1"/>
    </source>
</evidence>
<reference evidence="3 4" key="1">
    <citation type="submission" date="2023-10" db="EMBL/GenBank/DDBJ databases">
        <title>Screening of Alkalihalobacillus lindianensis BZ-TG-R113 and Its Alleviation of Salt Stress on Rapeseed Growth.</title>
        <authorList>
            <person name="Zhao B."/>
            <person name="Guo T."/>
        </authorList>
    </citation>
    <scope>NUCLEOTIDE SEQUENCE [LARGE SCALE GENOMIC DNA]</scope>
    <source>
        <strain evidence="3 4">BZ-TG-R113</strain>
    </source>
</reference>
<dbReference type="Proteomes" id="UP001287282">
    <property type="component" value="Unassembled WGS sequence"/>
</dbReference>
<evidence type="ECO:0000256" key="1">
    <source>
        <dbReference type="SAM" id="MobiDB-lite"/>
    </source>
</evidence>
<proteinExistence type="predicted"/>
<evidence type="ECO:0000256" key="2">
    <source>
        <dbReference type="SAM" id="SignalP"/>
    </source>
</evidence>
<dbReference type="PROSITE" id="PS51257">
    <property type="entry name" value="PROKAR_LIPOPROTEIN"/>
    <property type="match status" value="1"/>
</dbReference>
<feature type="region of interest" description="Disordered" evidence="1">
    <location>
        <begin position="21"/>
        <end position="49"/>
    </location>
</feature>
<dbReference type="RefSeq" id="WP_317123266.1">
    <property type="nucleotide sequence ID" value="NZ_JAWJBA010000006.1"/>
</dbReference>
<keyword evidence="2" id="KW-0732">Signal</keyword>